<accession>A0ACC3YDN2</accession>
<protein>
    <submittedName>
        <fullName evidence="1">Uncharacterized protein</fullName>
    </submittedName>
</protein>
<organism evidence="1 2">
    <name type="scientific">Colletotrichum truncatum</name>
    <name type="common">Anthracnose fungus</name>
    <name type="synonym">Colletotrichum capsici</name>
    <dbReference type="NCBI Taxonomy" id="5467"/>
    <lineage>
        <taxon>Eukaryota</taxon>
        <taxon>Fungi</taxon>
        <taxon>Dikarya</taxon>
        <taxon>Ascomycota</taxon>
        <taxon>Pezizomycotina</taxon>
        <taxon>Sordariomycetes</taxon>
        <taxon>Hypocreomycetidae</taxon>
        <taxon>Glomerellales</taxon>
        <taxon>Glomerellaceae</taxon>
        <taxon>Colletotrichum</taxon>
        <taxon>Colletotrichum truncatum species complex</taxon>
    </lineage>
</organism>
<comment type="caution">
    <text evidence="1">The sequence shown here is derived from an EMBL/GenBank/DDBJ whole genome shotgun (WGS) entry which is preliminary data.</text>
</comment>
<keyword evidence="2" id="KW-1185">Reference proteome</keyword>
<proteinExistence type="predicted"/>
<gene>
    <name evidence="1" type="ORF">CTRU02_215129</name>
</gene>
<dbReference type="Proteomes" id="UP000805649">
    <property type="component" value="Unassembled WGS sequence"/>
</dbReference>
<dbReference type="EMBL" id="VUJX02000013">
    <property type="protein sequence ID" value="KAL0929920.1"/>
    <property type="molecule type" value="Genomic_DNA"/>
</dbReference>
<evidence type="ECO:0000313" key="1">
    <source>
        <dbReference type="EMBL" id="KAL0929920.1"/>
    </source>
</evidence>
<name>A0ACC3YDN2_COLTU</name>
<sequence>MTADGSHGICWGASDWRGSAKNPLITVAHSDYFHGDVGNPYRRSVDNTSHDVRGQAEDPSTNEFAAHLATLDFEELEKKFEDDPALAAREDAALNAAVAKLQRSQGEPGSPRLHPRDMTKKTLSKRALRLGTCTAVRNDPEGITQDCYCYESTNQVGTSARYSVTCQGNEAATNSWSRGIMFDAVGNLRYLIERLNEFGWNGLVTVAGSHAGTVLFVPQNTRQQPSDRSANCCELLIHNVVTNANILPRDCFCHQDAPYQGWNMMTQNPMDIVAS</sequence>
<reference evidence="1 2" key="1">
    <citation type="journal article" date="2020" name="Phytopathology">
        <title>Genome Sequence Resources of Colletotrichum truncatum, C. plurivorum, C. musicola, and C. sojae: Four Species Pathogenic to Soybean (Glycine max).</title>
        <authorList>
            <person name="Rogerio F."/>
            <person name="Boufleur T.R."/>
            <person name="Ciampi-Guillardi M."/>
            <person name="Sukno S.A."/>
            <person name="Thon M.R."/>
            <person name="Massola Junior N.S."/>
            <person name="Baroncelli R."/>
        </authorList>
    </citation>
    <scope>NUCLEOTIDE SEQUENCE [LARGE SCALE GENOMIC DNA]</scope>
    <source>
        <strain evidence="1 2">CMES1059</strain>
    </source>
</reference>
<evidence type="ECO:0000313" key="2">
    <source>
        <dbReference type="Proteomes" id="UP000805649"/>
    </source>
</evidence>